<feature type="transmembrane region" description="Helical" evidence="6">
    <location>
        <begin position="74"/>
        <end position="91"/>
    </location>
</feature>
<proteinExistence type="inferred from homology"/>
<dbReference type="AlphaFoldDB" id="A0A061AV56"/>
<keyword evidence="3 6" id="KW-0812">Transmembrane</keyword>
<reference evidence="8" key="3">
    <citation type="submission" date="2017-01" db="EMBL/GenBank/DDBJ databases">
        <authorList>
            <person name="Mah S.A."/>
            <person name="Swanson W.J."/>
            <person name="Moy G.W."/>
            <person name="Vacquier V.D."/>
        </authorList>
    </citation>
    <scope>NUCLEOTIDE SEQUENCE [LARGE SCALE GENOMIC DNA]</scope>
    <source>
        <strain evidence="8">65</strain>
    </source>
</reference>
<evidence type="ECO:0000313" key="8">
    <source>
        <dbReference type="EMBL" id="ONH66414.1"/>
    </source>
</evidence>
<dbReference type="STRING" id="36022.A0A061AV56"/>
<comment type="similarity">
    <text evidence="2">Belongs to the OB-RGRP/VPS55 family.</text>
</comment>
<dbReference type="PANTHER" id="PTHR12050">
    <property type="entry name" value="LEPTIN RECEPTOR-RELATED"/>
    <property type="match status" value="1"/>
</dbReference>
<dbReference type="Proteomes" id="UP000189513">
    <property type="component" value="Unassembled WGS sequence"/>
</dbReference>
<dbReference type="InterPro" id="IPR007262">
    <property type="entry name" value="Vps55/LEPROT"/>
</dbReference>
<evidence type="ECO:0000256" key="2">
    <source>
        <dbReference type="ARBA" id="ARBA00005645"/>
    </source>
</evidence>
<feature type="transmembrane region" description="Helical" evidence="6">
    <location>
        <begin position="37"/>
        <end position="53"/>
    </location>
</feature>
<dbReference type="OrthoDB" id="14246at2759"/>
<dbReference type="EMBL" id="MPUK01000007">
    <property type="protein sequence ID" value="ONH66414.1"/>
    <property type="molecule type" value="Genomic_DNA"/>
</dbReference>
<evidence type="ECO:0000256" key="1">
    <source>
        <dbReference type="ARBA" id="ARBA00004141"/>
    </source>
</evidence>
<evidence type="ECO:0000256" key="5">
    <source>
        <dbReference type="ARBA" id="ARBA00023136"/>
    </source>
</evidence>
<evidence type="ECO:0000256" key="6">
    <source>
        <dbReference type="SAM" id="Phobius"/>
    </source>
</evidence>
<dbReference type="EMBL" id="LK052892">
    <property type="protein sequence ID" value="CDR41479.1"/>
    <property type="molecule type" value="Genomic_DNA"/>
</dbReference>
<keyword evidence="5 6" id="KW-0472">Membrane</keyword>
<dbReference type="VEuPathDB" id="FungiDB:BON22_3709"/>
<dbReference type="GO" id="GO:0032511">
    <property type="term" value="P:late endosome to vacuole transport via multivesicular body sorting pathway"/>
    <property type="evidence" value="ECO:0007669"/>
    <property type="project" value="TreeGrafter"/>
</dbReference>
<sequence>MQVTPLTKIISLSGLLAAGFLLIILSCALWSNWYPLYVVAIFLLAPLPNILLTRSEFDDFMSDSSSSANDFSKFMTATFVASGICLPVVLYHTQLVVFQATVMSTVGGLLIYSSIILFTMFFQESQEEF</sequence>
<name>A0A061AV56_CYBFA</name>
<evidence type="ECO:0000313" key="7">
    <source>
        <dbReference type="EMBL" id="CDR41479.1"/>
    </source>
</evidence>
<feature type="transmembrane region" description="Helical" evidence="6">
    <location>
        <begin position="12"/>
        <end position="31"/>
    </location>
</feature>
<keyword evidence="4 6" id="KW-1133">Transmembrane helix</keyword>
<evidence type="ECO:0000256" key="4">
    <source>
        <dbReference type="ARBA" id="ARBA00022989"/>
    </source>
</evidence>
<dbReference type="OMA" id="ICARCAN"/>
<comment type="subcellular location">
    <subcellularLocation>
        <location evidence="1">Membrane</location>
        <topology evidence="1">Multi-pass membrane protein</topology>
    </subcellularLocation>
</comment>
<accession>A0A061AV56</accession>
<evidence type="ECO:0000256" key="3">
    <source>
        <dbReference type="ARBA" id="ARBA00022692"/>
    </source>
</evidence>
<keyword evidence="9" id="KW-1185">Reference proteome</keyword>
<organism evidence="7">
    <name type="scientific">Cyberlindnera fabianii</name>
    <name type="common">Yeast</name>
    <name type="synonym">Hansenula fabianii</name>
    <dbReference type="NCBI Taxonomy" id="36022"/>
    <lineage>
        <taxon>Eukaryota</taxon>
        <taxon>Fungi</taxon>
        <taxon>Dikarya</taxon>
        <taxon>Ascomycota</taxon>
        <taxon>Saccharomycotina</taxon>
        <taxon>Saccharomycetes</taxon>
        <taxon>Phaffomycetales</taxon>
        <taxon>Phaffomycetaceae</taxon>
        <taxon>Cyberlindnera</taxon>
    </lineage>
</organism>
<gene>
    <name evidence="8" type="ORF">BON22_3709</name>
    <name evidence="7" type="ORF">CYFA0S_07e02674g</name>
</gene>
<protein>
    <submittedName>
        <fullName evidence="7">CYFA0S07e02674g1_1</fullName>
    </submittedName>
    <submittedName>
        <fullName evidence="8">Vacuolar protein sorting-associated protein 55</fullName>
    </submittedName>
</protein>
<reference evidence="9" key="2">
    <citation type="journal article" date="2017" name="Genome Announc.">
        <title>Genome sequences of Cyberlindnera fabianii 65, Pichia kudriavzevii 129, and Saccharomyces cerevisiae 131 isolated from fermented masau fruits in Zimbabwe.</title>
        <authorList>
            <person name="van Rijswijck I.M.H."/>
            <person name="Derks M.F.L."/>
            <person name="Abee T."/>
            <person name="de Ridder D."/>
            <person name="Smid E.J."/>
        </authorList>
    </citation>
    <scope>NUCLEOTIDE SEQUENCE [LARGE SCALE GENOMIC DNA]</scope>
    <source>
        <strain evidence="9">65</strain>
    </source>
</reference>
<dbReference type="Pfam" id="PF04133">
    <property type="entry name" value="Vps55"/>
    <property type="match status" value="1"/>
</dbReference>
<evidence type="ECO:0000313" key="9">
    <source>
        <dbReference type="Proteomes" id="UP000189513"/>
    </source>
</evidence>
<dbReference type="GO" id="GO:0034424">
    <property type="term" value="C:Vps55/Vps68 complex"/>
    <property type="evidence" value="ECO:0007669"/>
    <property type="project" value="TreeGrafter"/>
</dbReference>
<feature type="transmembrane region" description="Helical" evidence="6">
    <location>
        <begin position="97"/>
        <end position="122"/>
    </location>
</feature>
<reference evidence="7" key="1">
    <citation type="journal article" date="2014" name="Genome Announc.">
        <title>Genome sequence of the yeast Cyberlindnera fabianii (Hansenula fabianii).</title>
        <authorList>
            <person name="Freel K.C."/>
            <person name="Sarilar V."/>
            <person name="Neuveglise C."/>
            <person name="Devillers H."/>
            <person name="Friedrich A."/>
            <person name="Schacherer J."/>
        </authorList>
    </citation>
    <scope>NUCLEOTIDE SEQUENCE</scope>
    <source>
        <strain evidence="7">YJS4271</strain>
    </source>
</reference>
<dbReference type="PANTHER" id="PTHR12050:SF0">
    <property type="entry name" value="RH04491P"/>
    <property type="match status" value="1"/>
</dbReference>